<reference evidence="1 2" key="1">
    <citation type="submission" date="2015-09" db="EMBL/GenBank/DDBJ databases">
        <authorList>
            <consortium name="Pathogen Informatics"/>
        </authorList>
    </citation>
    <scope>NUCLEOTIDE SEQUENCE [LARGE SCALE GENOMIC DNA]</scope>
    <source>
        <strain evidence="1 2">2789STDY5834855</strain>
    </source>
</reference>
<accession>A0A174GQV1</accession>
<protein>
    <submittedName>
        <fullName evidence="1">Glutamine amidotransferase-like protein</fullName>
        <ecNumber evidence="1">3.5.1.94</ecNumber>
    </submittedName>
</protein>
<gene>
    <name evidence="1" type="primary">puuD_2</name>
    <name evidence="1" type="ORF">ERS852470_03738</name>
</gene>
<dbReference type="PANTHER" id="PTHR43235:SF1">
    <property type="entry name" value="GLUTAMINE AMIDOTRANSFERASE PB2B2.05-RELATED"/>
    <property type="match status" value="1"/>
</dbReference>
<dbReference type="InterPro" id="IPR044668">
    <property type="entry name" value="PuuD-like"/>
</dbReference>
<sequence>MNKPIIGIVGSLYTECNLSFAGNYFDYNNNNYSKCIAKANGIPIYLPIIGDKDVLEDQLSLCNGILLPGGADINPLLYNTSPETHLGKCNDFIDWYQISITKKALSLNIPILGICRGIQVLNVAAGGTLYQDISHTVPNAILHNQNSHLSNICHPISIKENSKIHNILGDKYIVNSAHHQAIKDLGNNLIASSTAPDGIIESIEMEGKNFVVGVQWHPEMLSLKDSVMLQLFEDFISSCM</sequence>
<dbReference type="SUPFAM" id="SSF52317">
    <property type="entry name" value="Class I glutamine amidotransferase-like"/>
    <property type="match status" value="1"/>
</dbReference>
<name>A0A174GQV1_9CLOT</name>
<dbReference type="EC" id="3.5.1.94" evidence="1"/>
<dbReference type="CDD" id="cd01745">
    <property type="entry name" value="GATase1_2"/>
    <property type="match status" value="1"/>
</dbReference>
<evidence type="ECO:0000313" key="2">
    <source>
        <dbReference type="Proteomes" id="UP000095558"/>
    </source>
</evidence>
<dbReference type="GeneID" id="83010795"/>
<dbReference type="Pfam" id="PF07722">
    <property type="entry name" value="Peptidase_C26"/>
    <property type="match status" value="1"/>
</dbReference>
<keyword evidence="1" id="KW-0315">Glutamine amidotransferase</keyword>
<dbReference type="EMBL" id="CYZV01000107">
    <property type="protein sequence ID" value="CUO94356.1"/>
    <property type="molecule type" value="Genomic_DNA"/>
</dbReference>
<keyword evidence="1" id="KW-0808">Transferase</keyword>
<keyword evidence="1" id="KW-0378">Hydrolase</keyword>
<dbReference type="AlphaFoldDB" id="A0A174GQV1"/>
<dbReference type="GO" id="GO:0005829">
    <property type="term" value="C:cytosol"/>
    <property type="evidence" value="ECO:0007669"/>
    <property type="project" value="TreeGrafter"/>
</dbReference>
<evidence type="ECO:0000313" key="1">
    <source>
        <dbReference type="EMBL" id="CUO94356.1"/>
    </source>
</evidence>
<proteinExistence type="predicted"/>
<dbReference type="RefSeq" id="WP_042394984.1">
    <property type="nucleotide sequence ID" value="NZ_CYYT01000024.1"/>
</dbReference>
<dbReference type="GO" id="GO:0016740">
    <property type="term" value="F:transferase activity"/>
    <property type="evidence" value="ECO:0007669"/>
    <property type="project" value="UniProtKB-KW"/>
</dbReference>
<dbReference type="GO" id="GO:0033969">
    <property type="term" value="F:gamma-glutamyl-gamma-aminobutyrate hydrolase activity"/>
    <property type="evidence" value="ECO:0007669"/>
    <property type="project" value="UniProtKB-EC"/>
</dbReference>
<dbReference type="PANTHER" id="PTHR43235">
    <property type="entry name" value="GLUTAMINE AMIDOTRANSFERASE PB2B2.05-RELATED"/>
    <property type="match status" value="1"/>
</dbReference>
<dbReference type="Proteomes" id="UP000095558">
    <property type="component" value="Unassembled WGS sequence"/>
</dbReference>
<dbReference type="InterPro" id="IPR029062">
    <property type="entry name" value="Class_I_gatase-like"/>
</dbReference>
<dbReference type="PROSITE" id="PS51273">
    <property type="entry name" value="GATASE_TYPE_1"/>
    <property type="match status" value="1"/>
</dbReference>
<dbReference type="InterPro" id="IPR011697">
    <property type="entry name" value="Peptidase_C26"/>
</dbReference>
<dbReference type="Gene3D" id="3.40.50.880">
    <property type="match status" value="1"/>
</dbReference>
<organism evidence="1 2">
    <name type="scientific">Clostridium disporicum</name>
    <dbReference type="NCBI Taxonomy" id="84024"/>
    <lineage>
        <taxon>Bacteria</taxon>
        <taxon>Bacillati</taxon>
        <taxon>Bacillota</taxon>
        <taxon>Clostridia</taxon>
        <taxon>Eubacteriales</taxon>
        <taxon>Clostridiaceae</taxon>
        <taxon>Clostridium</taxon>
    </lineage>
</organism>